<keyword evidence="3" id="KW-1185">Reference proteome</keyword>
<organism evidence="2 3">
    <name type="scientific">Halorientalis brevis</name>
    <dbReference type="NCBI Taxonomy" id="1126241"/>
    <lineage>
        <taxon>Archaea</taxon>
        <taxon>Methanobacteriati</taxon>
        <taxon>Methanobacteriota</taxon>
        <taxon>Stenosarchaea group</taxon>
        <taxon>Halobacteria</taxon>
        <taxon>Halobacteriales</taxon>
        <taxon>Haloarculaceae</taxon>
        <taxon>Halorientalis</taxon>
    </lineage>
</organism>
<evidence type="ECO:0008006" key="4">
    <source>
        <dbReference type="Google" id="ProtNLM"/>
    </source>
</evidence>
<dbReference type="Proteomes" id="UP001597119">
    <property type="component" value="Unassembled WGS sequence"/>
</dbReference>
<reference evidence="2 3" key="1">
    <citation type="journal article" date="2019" name="Int. J. Syst. Evol. Microbiol.">
        <title>The Global Catalogue of Microorganisms (GCM) 10K type strain sequencing project: providing services to taxonomists for standard genome sequencing and annotation.</title>
        <authorList>
            <consortium name="The Broad Institute Genomics Platform"/>
            <consortium name="The Broad Institute Genome Sequencing Center for Infectious Disease"/>
            <person name="Wu L."/>
            <person name="Ma J."/>
        </authorList>
    </citation>
    <scope>NUCLEOTIDE SEQUENCE [LARGE SCALE GENOMIC DNA]</scope>
    <source>
        <strain evidence="2 3">CGMCC 1.12125</strain>
    </source>
</reference>
<gene>
    <name evidence="2" type="ORF">ACFR9U_14635</name>
</gene>
<sequence>MRWTYFAALLVLCGFLATSTVVSDTATAQAQSTTDSCLDPQSDITLQNGVSVPRTEANVTGVLDYNRNTQRLTITYHNLSSVEEFWVDLSTTHYNRGVRIVNATGFANLSSDIGYSFRWDGKTSRPEVTLTVVGQPASGRENHEYAASSRWGFFPVPSHSEATNLSFASQGFVGDQFILAGPNTVHSATAGCQDIRLIVPQAANLSESPDSIVNSLASASSQFDAGPRYTYVNAYAVTDPIRRGGAAETHEFWVHDAATFDFGSEFRGGVILANTWLHEYTHTRQLFTFHSTVDLGEKMWWFTEASATYYAVDLTTRQVYASPCNYTYYFWNLSRRRMGNVVLSNQSRWGPHEQGQYRKGAVVLSALDQRIRNETNGQRTLDAVVYRMNTHNGTVTYADFKQIVKDVAGTPLDSWLDTHITTSTYPEPGLRKKACRWHLAKQQLLYTNKGRVALLLACLIVIGTGYHIYQWKQN</sequence>
<accession>A0ABD6CDT4</accession>
<comment type="caution">
    <text evidence="2">The sequence shown here is derived from an EMBL/GenBank/DDBJ whole genome shotgun (WGS) entry which is preliminary data.</text>
</comment>
<dbReference type="SUPFAM" id="SSF55486">
    <property type="entry name" value="Metalloproteases ('zincins'), catalytic domain"/>
    <property type="match status" value="1"/>
</dbReference>
<dbReference type="EMBL" id="JBHUDJ010000009">
    <property type="protein sequence ID" value="MFD1588216.1"/>
    <property type="molecule type" value="Genomic_DNA"/>
</dbReference>
<dbReference type="AlphaFoldDB" id="A0ABD6CDT4"/>
<dbReference type="Gene3D" id="1.10.390.10">
    <property type="entry name" value="Neutral Protease Domain 2"/>
    <property type="match status" value="1"/>
</dbReference>
<dbReference type="RefSeq" id="WP_247381612.1">
    <property type="nucleotide sequence ID" value="NZ_JALLGV010000011.1"/>
</dbReference>
<evidence type="ECO:0000313" key="3">
    <source>
        <dbReference type="Proteomes" id="UP001597119"/>
    </source>
</evidence>
<keyword evidence="1" id="KW-0472">Membrane</keyword>
<proteinExistence type="predicted"/>
<protein>
    <recommendedName>
        <fullName evidence="4">Peptidase MA-like domain-containing protein</fullName>
    </recommendedName>
</protein>
<evidence type="ECO:0000256" key="1">
    <source>
        <dbReference type="SAM" id="Phobius"/>
    </source>
</evidence>
<name>A0ABD6CDT4_9EURY</name>
<keyword evidence="1" id="KW-0812">Transmembrane</keyword>
<dbReference type="InterPro" id="IPR027268">
    <property type="entry name" value="Peptidase_M4/M1_CTD_sf"/>
</dbReference>
<keyword evidence="1" id="KW-1133">Transmembrane helix</keyword>
<feature type="transmembrane region" description="Helical" evidence="1">
    <location>
        <begin position="452"/>
        <end position="469"/>
    </location>
</feature>
<evidence type="ECO:0000313" key="2">
    <source>
        <dbReference type="EMBL" id="MFD1588216.1"/>
    </source>
</evidence>